<dbReference type="EMBL" id="ML992508">
    <property type="protein sequence ID" value="KAF2222269.1"/>
    <property type="molecule type" value="Genomic_DNA"/>
</dbReference>
<feature type="region of interest" description="Disordered" evidence="1">
    <location>
        <begin position="93"/>
        <end position="115"/>
    </location>
</feature>
<evidence type="ECO:0000313" key="3">
    <source>
        <dbReference type="Proteomes" id="UP000799538"/>
    </source>
</evidence>
<proteinExistence type="predicted"/>
<evidence type="ECO:0000256" key="1">
    <source>
        <dbReference type="SAM" id="MobiDB-lite"/>
    </source>
</evidence>
<evidence type="ECO:0000313" key="2">
    <source>
        <dbReference type="EMBL" id="KAF2222269.1"/>
    </source>
</evidence>
<keyword evidence="3" id="KW-1185">Reference proteome</keyword>
<dbReference type="Proteomes" id="UP000799538">
    <property type="component" value="Unassembled WGS sequence"/>
</dbReference>
<name>A0A6A6G9L1_9PEZI</name>
<protein>
    <submittedName>
        <fullName evidence="2">Uncharacterized protein</fullName>
    </submittedName>
</protein>
<reference evidence="3" key="1">
    <citation type="journal article" date="2020" name="Stud. Mycol.">
        <title>101 Dothideomycetes genomes: A test case for predicting lifestyles and emergence of pathogens.</title>
        <authorList>
            <person name="Haridas S."/>
            <person name="Albert R."/>
            <person name="Binder M."/>
            <person name="Bloem J."/>
            <person name="LaButti K."/>
            <person name="Salamov A."/>
            <person name="Andreopoulos B."/>
            <person name="Baker S."/>
            <person name="Barry K."/>
            <person name="Bills G."/>
            <person name="Bluhm B."/>
            <person name="Cannon C."/>
            <person name="Castanera R."/>
            <person name="Culley D."/>
            <person name="Daum C."/>
            <person name="Ezra D."/>
            <person name="Gonzalez J."/>
            <person name="Henrissat B."/>
            <person name="Kuo A."/>
            <person name="Liang C."/>
            <person name="Lipzen A."/>
            <person name="Lutzoni F."/>
            <person name="Magnuson J."/>
            <person name="Mondo S."/>
            <person name="Nolan M."/>
            <person name="Ohm R."/>
            <person name="Pangilinan J."/>
            <person name="Park H.-J."/>
            <person name="Ramirez L."/>
            <person name="Alfaro M."/>
            <person name="Sun H."/>
            <person name="Tritt A."/>
            <person name="Yoshinaga Y."/>
            <person name="Zwiers L.-H."/>
            <person name="Turgeon B."/>
            <person name="Goodwin S."/>
            <person name="Spatafora J."/>
            <person name="Crous P."/>
            <person name="Grigoriev I."/>
        </authorList>
    </citation>
    <scope>NUCLEOTIDE SEQUENCE [LARGE SCALE GENOMIC DNA]</scope>
    <source>
        <strain evidence="3">CECT 20119</strain>
    </source>
</reference>
<gene>
    <name evidence="2" type="ORF">BDZ85DRAFT_263346</name>
</gene>
<dbReference type="AlphaFoldDB" id="A0A6A6G9L1"/>
<sequence length="115" mass="13402">MRLGSSFQWAVQRWNQDCMRCGRKRKRLTPVAGTLVLAIGWRREVKGLIDMKVEGEFGNEAAFRTRTWMPTTRRMLVYSWIWDAEHCARKGRDRDMDNLSQPTRARVSDAGGCRP</sequence>
<accession>A0A6A6G9L1</accession>
<organism evidence="2 3">
    <name type="scientific">Elsinoe ampelina</name>
    <dbReference type="NCBI Taxonomy" id="302913"/>
    <lineage>
        <taxon>Eukaryota</taxon>
        <taxon>Fungi</taxon>
        <taxon>Dikarya</taxon>
        <taxon>Ascomycota</taxon>
        <taxon>Pezizomycotina</taxon>
        <taxon>Dothideomycetes</taxon>
        <taxon>Dothideomycetidae</taxon>
        <taxon>Myriangiales</taxon>
        <taxon>Elsinoaceae</taxon>
        <taxon>Elsinoe</taxon>
    </lineage>
</organism>